<dbReference type="NCBIfam" id="TIGR00638">
    <property type="entry name" value="Mop"/>
    <property type="match status" value="1"/>
</dbReference>
<comment type="similarity">
    <text evidence="1 5">Belongs to the ModE family.</text>
</comment>
<dbReference type="InterPro" id="IPR016462">
    <property type="entry name" value="ModE"/>
</dbReference>
<keyword evidence="3 5" id="KW-0500">Molybdenum</keyword>
<accession>A0A561XPY1</accession>
<evidence type="ECO:0000256" key="2">
    <source>
        <dbReference type="ARBA" id="ARBA00022448"/>
    </source>
</evidence>
<dbReference type="PANTHER" id="PTHR30432">
    <property type="entry name" value="TRANSCRIPTIONAL REGULATOR MODE"/>
    <property type="match status" value="1"/>
</dbReference>
<evidence type="ECO:0000313" key="7">
    <source>
        <dbReference type="EMBL" id="TWG38163.1"/>
    </source>
</evidence>
<protein>
    <submittedName>
        <fullName evidence="7">Molybdate transport system regulatory protein</fullName>
    </submittedName>
</protein>
<proteinExistence type="inferred from homology"/>
<dbReference type="SUPFAM" id="SSF50331">
    <property type="entry name" value="MOP-like"/>
    <property type="match status" value="1"/>
</dbReference>
<dbReference type="EMBL" id="VJWE01000012">
    <property type="protein sequence ID" value="TWG38163.1"/>
    <property type="molecule type" value="Genomic_DNA"/>
</dbReference>
<reference evidence="7 8" key="1">
    <citation type="journal article" date="2015" name="Stand. Genomic Sci.">
        <title>Genomic Encyclopedia of Bacterial and Archaeal Type Strains, Phase III: the genomes of soil and plant-associated and newly described type strains.</title>
        <authorList>
            <person name="Whitman W.B."/>
            <person name="Woyke T."/>
            <person name="Klenk H.P."/>
            <person name="Zhou Y."/>
            <person name="Lilburn T.G."/>
            <person name="Beck B.J."/>
            <person name="De Vos P."/>
            <person name="Vandamme P."/>
            <person name="Eisen J.A."/>
            <person name="Garrity G."/>
            <person name="Hugenholtz P."/>
            <person name="Kyrpides N.C."/>
        </authorList>
    </citation>
    <scope>NUCLEOTIDE SEQUENCE [LARGE SCALE GENOMIC DNA]</scope>
    <source>
        <strain evidence="7 8">DSM 64</strain>
    </source>
</reference>
<dbReference type="PIRSF" id="PIRSF005763">
    <property type="entry name" value="Txn_reg_ModE"/>
    <property type="match status" value="1"/>
</dbReference>
<evidence type="ECO:0000313" key="8">
    <source>
        <dbReference type="Proteomes" id="UP000321485"/>
    </source>
</evidence>
<evidence type="ECO:0000256" key="5">
    <source>
        <dbReference type="PIRNR" id="PIRNR005763"/>
    </source>
</evidence>
<dbReference type="AlphaFoldDB" id="A0A561XPY1"/>
<dbReference type="InterPro" id="IPR051815">
    <property type="entry name" value="Molybdate_resp_trans_reg"/>
</dbReference>
<dbReference type="GO" id="GO:0015689">
    <property type="term" value="P:molybdate ion transport"/>
    <property type="evidence" value="ECO:0007669"/>
    <property type="project" value="UniProtKB-UniRule"/>
</dbReference>
<name>A0A561XPY1_ACIDE</name>
<dbReference type="Pfam" id="PF03459">
    <property type="entry name" value="TOBE"/>
    <property type="match status" value="1"/>
</dbReference>
<dbReference type="GO" id="GO:0003700">
    <property type="term" value="F:DNA-binding transcription factor activity"/>
    <property type="evidence" value="ECO:0007669"/>
    <property type="project" value="InterPro"/>
</dbReference>
<dbReference type="Gene3D" id="2.40.50.100">
    <property type="match status" value="1"/>
</dbReference>
<dbReference type="Gene3D" id="1.10.10.10">
    <property type="entry name" value="Winged helix-like DNA-binding domain superfamily/Winged helix DNA-binding domain"/>
    <property type="match status" value="1"/>
</dbReference>
<dbReference type="SUPFAM" id="SSF46785">
    <property type="entry name" value="Winged helix' DNA-binding domain"/>
    <property type="match status" value="1"/>
</dbReference>
<dbReference type="InterPro" id="IPR005116">
    <property type="entry name" value="Transp-assoc_OB_typ1"/>
</dbReference>
<dbReference type="Proteomes" id="UP000321485">
    <property type="component" value="Unassembled WGS sequence"/>
</dbReference>
<dbReference type="PROSITE" id="PS51866">
    <property type="entry name" value="MOP"/>
    <property type="match status" value="1"/>
</dbReference>
<dbReference type="InterPro" id="IPR000847">
    <property type="entry name" value="LysR_HTH_N"/>
</dbReference>
<feature type="domain" description="Mop" evidence="6">
    <location>
        <begin position="118"/>
        <end position="184"/>
    </location>
</feature>
<sequence length="250" mass="25031">MSNSSLPLAEVLGHEATDKRIDILRRIGEVGSISEAARGAGVSYKAAWQALETLTNLAGVPLVEKVVGGSGGGGAALTPAGQRVLQAAHALADARQQVLGRLKSDDDAATGRAALALRTSMRNQFPCTVGKVRAVGGQVRVQLLLADGQALHASITRVSAQLLGLKAGVGVLALCKATAVQVAPAPGSPAGNAMAGVVRSVARGAAPEVVLQLPSGIQLVGFAAEGAKVRAGQQATAVFDESSIVIAAAS</sequence>
<evidence type="ECO:0000256" key="4">
    <source>
        <dbReference type="ARBA" id="ARBA00022737"/>
    </source>
</evidence>
<keyword evidence="4" id="KW-0677">Repeat</keyword>
<dbReference type="InterPro" id="IPR036388">
    <property type="entry name" value="WH-like_DNA-bd_sf"/>
</dbReference>
<dbReference type="Pfam" id="PF00126">
    <property type="entry name" value="HTH_1"/>
    <property type="match status" value="1"/>
</dbReference>
<dbReference type="GeneID" id="51111169"/>
<organism evidence="7 8">
    <name type="scientific">Acidovorax delafieldii</name>
    <name type="common">Pseudomonas delafieldii</name>
    <dbReference type="NCBI Taxonomy" id="47920"/>
    <lineage>
        <taxon>Bacteria</taxon>
        <taxon>Pseudomonadati</taxon>
        <taxon>Pseudomonadota</taxon>
        <taxon>Betaproteobacteria</taxon>
        <taxon>Burkholderiales</taxon>
        <taxon>Comamonadaceae</taxon>
        <taxon>Acidovorax</taxon>
    </lineage>
</organism>
<evidence type="ECO:0000256" key="3">
    <source>
        <dbReference type="ARBA" id="ARBA00022505"/>
    </source>
</evidence>
<evidence type="ECO:0000256" key="1">
    <source>
        <dbReference type="ARBA" id="ARBA00008110"/>
    </source>
</evidence>
<evidence type="ECO:0000259" key="6">
    <source>
        <dbReference type="PROSITE" id="PS51866"/>
    </source>
</evidence>
<dbReference type="GO" id="GO:0030151">
    <property type="term" value="F:molybdenum ion binding"/>
    <property type="evidence" value="ECO:0007669"/>
    <property type="project" value="UniProtKB-UniRule"/>
</dbReference>
<dbReference type="InterPro" id="IPR004606">
    <property type="entry name" value="Mop_domain"/>
</dbReference>
<dbReference type="InterPro" id="IPR008995">
    <property type="entry name" value="Mo/tungstate-bd_C_term_dom"/>
</dbReference>
<dbReference type="InterPro" id="IPR036390">
    <property type="entry name" value="WH_DNA-bd_sf"/>
</dbReference>
<comment type="caution">
    <text evidence="7">The sequence shown here is derived from an EMBL/GenBank/DDBJ whole genome shotgun (WGS) entry which is preliminary data.</text>
</comment>
<dbReference type="RefSeq" id="WP_099730281.1">
    <property type="nucleotide sequence ID" value="NZ_CP171997.1"/>
</dbReference>
<dbReference type="PANTHER" id="PTHR30432:SF1">
    <property type="entry name" value="DNA-BINDING TRANSCRIPTIONAL DUAL REGULATOR MODE"/>
    <property type="match status" value="1"/>
</dbReference>
<gene>
    <name evidence="7" type="ORF">ATF69_2103</name>
</gene>
<keyword evidence="2 5" id="KW-0813">Transport</keyword>